<keyword evidence="2" id="KW-0812">Transmembrane</keyword>
<keyword evidence="2" id="KW-0472">Membrane</keyword>
<evidence type="ECO:0000313" key="3">
    <source>
        <dbReference type="EMBL" id="MFD1175588.1"/>
    </source>
</evidence>
<evidence type="ECO:0000256" key="1">
    <source>
        <dbReference type="SAM" id="MobiDB-lite"/>
    </source>
</evidence>
<evidence type="ECO:0000313" key="4">
    <source>
        <dbReference type="Proteomes" id="UP001597262"/>
    </source>
</evidence>
<feature type="transmembrane region" description="Helical" evidence="2">
    <location>
        <begin position="105"/>
        <end position="126"/>
    </location>
</feature>
<name>A0ABW3RSX5_9BACL</name>
<reference evidence="4" key="1">
    <citation type="journal article" date="2019" name="Int. J. Syst. Evol. Microbiol.">
        <title>The Global Catalogue of Microorganisms (GCM) 10K type strain sequencing project: providing services to taxonomists for standard genome sequencing and annotation.</title>
        <authorList>
            <consortium name="The Broad Institute Genomics Platform"/>
            <consortium name="The Broad Institute Genome Sequencing Center for Infectious Disease"/>
            <person name="Wu L."/>
            <person name="Ma J."/>
        </authorList>
    </citation>
    <scope>NUCLEOTIDE SEQUENCE [LARGE SCALE GENOMIC DNA]</scope>
    <source>
        <strain evidence="4">CCUG 59189</strain>
    </source>
</reference>
<proteinExistence type="predicted"/>
<gene>
    <name evidence="3" type="ORF">ACFQ3W_04625</name>
</gene>
<dbReference type="RefSeq" id="WP_379317074.1">
    <property type="nucleotide sequence ID" value="NZ_JBHTLM010000002.1"/>
</dbReference>
<evidence type="ECO:0000256" key="2">
    <source>
        <dbReference type="SAM" id="Phobius"/>
    </source>
</evidence>
<feature type="transmembrane region" description="Helical" evidence="2">
    <location>
        <begin position="167"/>
        <end position="190"/>
    </location>
</feature>
<organism evidence="3 4">
    <name type="scientific">Paenibacillus puldeungensis</name>
    <dbReference type="NCBI Taxonomy" id="696536"/>
    <lineage>
        <taxon>Bacteria</taxon>
        <taxon>Bacillati</taxon>
        <taxon>Bacillota</taxon>
        <taxon>Bacilli</taxon>
        <taxon>Bacillales</taxon>
        <taxon>Paenibacillaceae</taxon>
        <taxon>Paenibacillus</taxon>
    </lineage>
</organism>
<feature type="transmembrane region" description="Helical" evidence="2">
    <location>
        <begin position="74"/>
        <end position="93"/>
    </location>
</feature>
<keyword evidence="2" id="KW-1133">Transmembrane helix</keyword>
<feature type="region of interest" description="Disordered" evidence="1">
    <location>
        <begin position="426"/>
        <end position="448"/>
    </location>
</feature>
<feature type="transmembrane region" description="Helical" evidence="2">
    <location>
        <begin position="211"/>
        <end position="231"/>
    </location>
</feature>
<accession>A0ABW3RSX5</accession>
<dbReference type="Proteomes" id="UP001597262">
    <property type="component" value="Unassembled WGS sequence"/>
</dbReference>
<evidence type="ECO:0008006" key="5">
    <source>
        <dbReference type="Google" id="ProtNLM"/>
    </source>
</evidence>
<feature type="transmembrane region" description="Helical" evidence="2">
    <location>
        <begin position="48"/>
        <end position="67"/>
    </location>
</feature>
<feature type="transmembrane region" description="Helical" evidence="2">
    <location>
        <begin position="20"/>
        <end position="42"/>
    </location>
</feature>
<comment type="caution">
    <text evidence="3">The sequence shown here is derived from an EMBL/GenBank/DDBJ whole genome shotgun (WGS) entry which is preliminary data.</text>
</comment>
<feature type="transmembrane region" description="Helical" evidence="2">
    <location>
        <begin position="138"/>
        <end position="155"/>
    </location>
</feature>
<feature type="transmembrane region" description="Helical" evidence="2">
    <location>
        <begin position="286"/>
        <end position="308"/>
    </location>
</feature>
<protein>
    <recommendedName>
        <fullName evidence="5">DUF4129 domain-containing protein</fullName>
    </recommendedName>
</protein>
<dbReference type="EMBL" id="JBHTLM010000002">
    <property type="protein sequence ID" value="MFD1175588.1"/>
    <property type="molecule type" value="Genomic_DNA"/>
</dbReference>
<sequence length="479" mass="54404">MFKMNLDVSAYLYKSFRQWLSCLIEMVLLLPAWVLMSVHLLPSGLSPVWLGVLPLLSLAGVLTCPRLPKLWQRLIVAVLLGGALAIAAAAQALPSQSQEGTSNSVSLVGFYASLVLLFAVYALAVLQGTTVSSRQGYMKLHWIGIGLYFASGIFFPRIPELKETVPLLTWAGIACLILTLFITNHHYLRYNTLSGDPKEHLPSGLSRHNRLFIMGIILVSLVLAIGTGRWLGQMLWKLLHTVLQWVFRSQPEPVPPEQKVQKTAPPESPFPVEHHGPTLLSRILDIAFYSIGALITLALVGFLGYYLYRNAGGMWRRTWNRLMALLRREEGREENTSYHDEEKSLFTWETAMQKWKKAGTGWLRAGRRAERLEDLRDNRERVRFLYRSLLRAEAEDGYGIKSYLTPLETAEDILLERDKRFSKKTARRMGGMKSRISKAAKDPGGAEPKPFAELYDKVRYGNEVPRDDEVRELRKRLLR</sequence>
<keyword evidence="4" id="KW-1185">Reference proteome</keyword>